<dbReference type="NCBIfam" id="TIGR00675">
    <property type="entry name" value="dcm"/>
    <property type="match status" value="1"/>
</dbReference>
<keyword evidence="4 7" id="KW-0949">S-adenosyl-L-methionine</keyword>
<evidence type="ECO:0000256" key="8">
    <source>
        <dbReference type="RuleBase" id="RU000416"/>
    </source>
</evidence>
<dbReference type="PANTHER" id="PTHR10629">
    <property type="entry name" value="CYTOSINE-SPECIFIC METHYLTRANSFERASE"/>
    <property type="match status" value="1"/>
</dbReference>
<dbReference type="EC" id="2.1.1.37" evidence="1"/>
<feature type="active site" evidence="7">
    <location>
        <position position="135"/>
    </location>
</feature>
<evidence type="ECO:0000256" key="7">
    <source>
        <dbReference type="PROSITE-ProRule" id="PRU01016"/>
    </source>
</evidence>
<comment type="catalytic activity">
    <reaction evidence="6">
        <text>a 2'-deoxycytidine in DNA + S-adenosyl-L-methionine = a 5-methyl-2'-deoxycytidine in DNA + S-adenosyl-L-homocysteine + H(+)</text>
        <dbReference type="Rhea" id="RHEA:13681"/>
        <dbReference type="Rhea" id="RHEA-COMP:11369"/>
        <dbReference type="Rhea" id="RHEA-COMP:11370"/>
        <dbReference type="ChEBI" id="CHEBI:15378"/>
        <dbReference type="ChEBI" id="CHEBI:57856"/>
        <dbReference type="ChEBI" id="CHEBI:59789"/>
        <dbReference type="ChEBI" id="CHEBI:85452"/>
        <dbReference type="ChEBI" id="CHEBI:85454"/>
        <dbReference type="EC" id="2.1.1.37"/>
    </reaction>
</comment>
<sequence>MSTTSLPIPIVDLFAGPGGLGEGFSSLKNGTAFQIAVSAEKDPIAHQTLRLRAFYRLLCSSRPSKLGDYYRFCNGQAEKPYSCETEDLWHKAGKEAMCIEIGSVDGNATLDASIKAALDKRPTEEPWVLIGGPPCQAYSLVGRARNKGNADYKAEDDHRHFLYREYLRIIQNYQPDIFVMENVKGILSSTINGQKIFHEILKDLANPNAALGAEKKGQRYHIVSLVSDQVFSDGDDPSQLDLTKYIIRAEDFGIPQARHRVILLGIREDRYQDKLPKLSCQNSVSVEEAIGGLPALRSLLSKEKDSNTLWAELVGKELQTLAEAASTSDDTVKNLAPYLQKTASSIGCVQATGSIRLPRKAGYLGQTGHDNLDEWLLDSYLNVWLNHETRGHRIDDLARYGYAATFASVHKRSPKGHREFNLPRLAPAHKNWESGKFPDRFRVQIKDNPSTTITSHISKDGHYFIHYDPIQCRSLTVREAARLQTFPDNYFFQGGRTQQYHQVGNAVPPLLANQIAEVVYNTLITLNI</sequence>
<dbReference type="PRINTS" id="PR00105">
    <property type="entry name" value="C5METTRFRASE"/>
</dbReference>
<evidence type="ECO:0000313" key="9">
    <source>
        <dbReference type="EMBL" id="SAY46256.1"/>
    </source>
</evidence>
<keyword evidence="3 7" id="KW-0808">Transferase</keyword>
<dbReference type="GO" id="GO:0009307">
    <property type="term" value="P:DNA restriction-modification system"/>
    <property type="evidence" value="ECO:0007669"/>
    <property type="project" value="UniProtKB-KW"/>
</dbReference>
<gene>
    <name evidence="9" type="primary">bspRIM</name>
    <name evidence="9" type="ORF">PWN146_05022</name>
</gene>
<accession>A0A1C3HMH5</accession>
<evidence type="ECO:0000256" key="1">
    <source>
        <dbReference type="ARBA" id="ARBA00011975"/>
    </source>
</evidence>
<evidence type="ECO:0000256" key="4">
    <source>
        <dbReference type="ARBA" id="ARBA00022691"/>
    </source>
</evidence>
<dbReference type="SUPFAM" id="SSF53335">
    <property type="entry name" value="S-adenosyl-L-methionine-dependent methyltransferases"/>
    <property type="match status" value="1"/>
</dbReference>
<evidence type="ECO:0000256" key="3">
    <source>
        <dbReference type="ARBA" id="ARBA00022679"/>
    </source>
</evidence>
<dbReference type="AlphaFoldDB" id="A0A1C3HMH5"/>
<dbReference type="EMBL" id="LT575490">
    <property type="protein sequence ID" value="SAY46256.1"/>
    <property type="molecule type" value="Genomic_DNA"/>
</dbReference>
<protein>
    <recommendedName>
        <fullName evidence="1">DNA (cytosine-5-)-methyltransferase</fullName>
        <ecNumber evidence="1">2.1.1.37</ecNumber>
    </recommendedName>
</protein>
<dbReference type="REBASE" id="157794">
    <property type="entry name" value="M.Sma146ORF5022P"/>
</dbReference>
<dbReference type="InterPro" id="IPR029063">
    <property type="entry name" value="SAM-dependent_MTases_sf"/>
</dbReference>
<dbReference type="PROSITE" id="PS51679">
    <property type="entry name" value="SAM_MT_C5"/>
    <property type="match status" value="1"/>
</dbReference>
<evidence type="ECO:0000256" key="2">
    <source>
        <dbReference type="ARBA" id="ARBA00022603"/>
    </source>
</evidence>
<dbReference type="PANTHER" id="PTHR10629:SF52">
    <property type="entry name" value="DNA (CYTOSINE-5)-METHYLTRANSFERASE 1"/>
    <property type="match status" value="1"/>
</dbReference>
<dbReference type="GO" id="GO:0032259">
    <property type="term" value="P:methylation"/>
    <property type="evidence" value="ECO:0007669"/>
    <property type="project" value="UniProtKB-KW"/>
</dbReference>
<reference evidence="9" key="1">
    <citation type="submission" date="2016-05" db="EMBL/GenBank/DDBJ databases">
        <authorList>
            <person name="Cock P.J.A."/>
            <person name="Cock P.J.A."/>
        </authorList>
    </citation>
    <scope>NUCLEOTIDE SEQUENCE</scope>
    <source>
        <strain evidence="9">PWN146_assembly</strain>
    </source>
</reference>
<proteinExistence type="inferred from homology"/>
<evidence type="ECO:0000256" key="6">
    <source>
        <dbReference type="ARBA" id="ARBA00047422"/>
    </source>
</evidence>
<dbReference type="InterPro" id="IPR001525">
    <property type="entry name" value="C5_MeTfrase"/>
</dbReference>
<dbReference type="Pfam" id="PF00145">
    <property type="entry name" value="DNA_methylase"/>
    <property type="match status" value="2"/>
</dbReference>
<evidence type="ECO:0000256" key="5">
    <source>
        <dbReference type="ARBA" id="ARBA00022747"/>
    </source>
</evidence>
<organism evidence="9">
    <name type="scientific">Serratia marcescens</name>
    <dbReference type="NCBI Taxonomy" id="615"/>
    <lineage>
        <taxon>Bacteria</taxon>
        <taxon>Pseudomonadati</taxon>
        <taxon>Pseudomonadota</taxon>
        <taxon>Gammaproteobacteria</taxon>
        <taxon>Enterobacterales</taxon>
        <taxon>Yersiniaceae</taxon>
        <taxon>Serratia</taxon>
    </lineage>
</organism>
<dbReference type="Gene3D" id="3.40.50.150">
    <property type="entry name" value="Vaccinia Virus protein VP39"/>
    <property type="match status" value="1"/>
</dbReference>
<dbReference type="Gene3D" id="3.90.120.10">
    <property type="entry name" value="DNA Methylase, subunit A, domain 2"/>
    <property type="match status" value="1"/>
</dbReference>
<dbReference type="InterPro" id="IPR050390">
    <property type="entry name" value="C5-Methyltransferase"/>
</dbReference>
<keyword evidence="5" id="KW-0680">Restriction system</keyword>
<comment type="similarity">
    <text evidence="7 8">Belongs to the class I-like SAM-binding methyltransferase superfamily. C5-methyltransferase family.</text>
</comment>
<keyword evidence="2 7" id="KW-0489">Methyltransferase</keyword>
<name>A0A1C3HMH5_SERMA</name>
<dbReference type="GO" id="GO:0003886">
    <property type="term" value="F:DNA (cytosine-5-)-methyltransferase activity"/>
    <property type="evidence" value="ECO:0007669"/>
    <property type="project" value="UniProtKB-EC"/>
</dbReference>